<evidence type="ECO:0000256" key="1">
    <source>
        <dbReference type="ARBA" id="ARBA00022723"/>
    </source>
</evidence>
<name>A0AAV1IZ26_9NEOP</name>
<gene>
    <name evidence="4" type="ORF">LNINA_LOCUS2304</name>
</gene>
<dbReference type="Proteomes" id="UP001497472">
    <property type="component" value="Unassembled WGS sequence"/>
</dbReference>
<dbReference type="SFLD" id="SFLDS00005">
    <property type="entry name" value="Isoprenoid_Synthase_Type_I"/>
    <property type="match status" value="1"/>
</dbReference>
<dbReference type="PANTHER" id="PTHR12001:SF44">
    <property type="entry name" value="GERANYLGERANYL PYROPHOSPHATE SYNTHASE"/>
    <property type="match status" value="1"/>
</dbReference>
<dbReference type="PANTHER" id="PTHR12001">
    <property type="entry name" value="GERANYLGERANYL PYROPHOSPHATE SYNTHASE"/>
    <property type="match status" value="1"/>
</dbReference>
<dbReference type="AlphaFoldDB" id="A0AAV1IZ26"/>
<dbReference type="InterPro" id="IPR008949">
    <property type="entry name" value="Isoprenoid_synthase_dom_sf"/>
</dbReference>
<dbReference type="Pfam" id="PF00348">
    <property type="entry name" value="polyprenyl_synt"/>
    <property type="match status" value="1"/>
</dbReference>
<evidence type="ECO:0000313" key="4">
    <source>
        <dbReference type="EMBL" id="CAK1542404.1"/>
    </source>
</evidence>
<dbReference type="InterPro" id="IPR000092">
    <property type="entry name" value="Polyprenyl_synt"/>
</dbReference>
<protein>
    <recommendedName>
        <fullName evidence="6">Geranylgeranyl pyrophosphate synthase</fullName>
    </recommendedName>
</protein>
<evidence type="ECO:0000256" key="3">
    <source>
        <dbReference type="RuleBase" id="RU004466"/>
    </source>
</evidence>
<keyword evidence="2" id="KW-0460">Magnesium</keyword>
<dbReference type="PROSITE" id="PS00723">
    <property type="entry name" value="POLYPRENYL_SYNTHASE_1"/>
    <property type="match status" value="1"/>
</dbReference>
<keyword evidence="3" id="KW-0808">Transferase</keyword>
<dbReference type="GO" id="GO:0042811">
    <property type="term" value="P:pheromone biosynthetic process"/>
    <property type="evidence" value="ECO:0007669"/>
    <property type="project" value="UniProtKB-ARBA"/>
</dbReference>
<dbReference type="InterPro" id="IPR033749">
    <property type="entry name" value="Polyprenyl_synt_CS"/>
</dbReference>
<dbReference type="PROSITE" id="PS00444">
    <property type="entry name" value="POLYPRENYL_SYNTHASE_2"/>
    <property type="match status" value="1"/>
</dbReference>
<organism evidence="4 5">
    <name type="scientific">Leptosia nina</name>
    <dbReference type="NCBI Taxonomy" id="320188"/>
    <lineage>
        <taxon>Eukaryota</taxon>
        <taxon>Metazoa</taxon>
        <taxon>Ecdysozoa</taxon>
        <taxon>Arthropoda</taxon>
        <taxon>Hexapoda</taxon>
        <taxon>Insecta</taxon>
        <taxon>Pterygota</taxon>
        <taxon>Neoptera</taxon>
        <taxon>Endopterygota</taxon>
        <taxon>Lepidoptera</taxon>
        <taxon>Glossata</taxon>
        <taxon>Ditrysia</taxon>
        <taxon>Papilionoidea</taxon>
        <taxon>Pieridae</taxon>
        <taxon>Pierinae</taxon>
        <taxon>Leptosia</taxon>
    </lineage>
</organism>
<evidence type="ECO:0008006" key="6">
    <source>
        <dbReference type="Google" id="ProtNLM"/>
    </source>
</evidence>
<dbReference type="EMBL" id="CAVLEF010000003">
    <property type="protein sequence ID" value="CAK1542404.1"/>
    <property type="molecule type" value="Genomic_DNA"/>
</dbReference>
<reference evidence="4 5" key="1">
    <citation type="submission" date="2023-11" db="EMBL/GenBank/DDBJ databases">
        <authorList>
            <person name="Okamura Y."/>
        </authorList>
    </citation>
    <scope>NUCLEOTIDE SEQUENCE [LARGE SCALE GENOMIC DNA]</scope>
</reference>
<accession>A0AAV1IZ26</accession>
<evidence type="ECO:0000256" key="2">
    <source>
        <dbReference type="ARBA" id="ARBA00022842"/>
    </source>
</evidence>
<keyword evidence="1" id="KW-0479">Metal-binding</keyword>
<dbReference type="GO" id="GO:0004659">
    <property type="term" value="F:prenyltransferase activity"/>
    <property type="evidence" value="ECO:0007669"/>
    <property type="project" value="InterPro"/>
</dbReference>
<dbReference type="GO" id="GO:0046872">
    <property type="term" value="F:metal ion binding"/>
    <property type="evidence" value="ECO:0007669"/>
    <property type="project" value="UniProtKB-KW"/>
</dbReference>
<proteinExistence type="inferred from homology"/>
<comment type="caution">
    <text evidence="4">The sequence shown here is derived from an EMBL/GenBank/DDBJ whole genome shotgun (WGS) entry which is preliminary data.</text>
</comment>
<dbReference type="GO" id="GO:0008299">
    <property type="term" value="P:isoprenoid biosynthetic process"/>
    <property type="evidence" value="ECO:0007669"/>
    <property type="project" value="InterPro"/>
</dbReference>
<keyword evidence="5" id="KW-1185">Reference proteome</keyword>
<dbReference type="SUPFAM" id="SSF48576">
    <property type="entry name" value="Terpenoid synthases"/>
    <property type="match status" value="1"/>
</dbReference>
<dbReference type="Gene3D" id="1.10.600.10">
    <property type="entry name" value="Farnesyl Diphosphate Synthase"/>
    <property type="match status" value="1"/>
</dbReference>
<sequence>MSDDENLPDLDEQHLLPYKHVIKVKSKRIRNRMCEAFNHWLRIPEEKMREIDDIVSTCHEASIILDDIQDGIETRRGIPAAHCVYGVPWATNTVLYVIMLIMEKCSKLGHPEAMQVYNEQTLEMARGQFKEIYWRDKFICPTEAEYRKMTKQKTGGMINLCVRLMTLFSENKTDYSPLALKLGYFFQLVDDYWNIYQPEKLEERPSDQDLNDYYMDLTEGKFTVPLIHAARSQRGEAVTSILKQRPTDITLKRYCVSLLEELGSLEYTRTVMMDVEKDLRSEISRFGGNPMMDAVLDQLHKY</sequence>
<evidence type="ECO:0000313" key="5">
    <source>
        <dbReference type="Proteomes" id="UP001497472"/>
    </source>
</evidence>
<comment type="similarity">
    <text evidence="3">Belongs to the FPP/GGPP synthase family.</text>
</comment>